<accession>A0A0D8J8U3</accession>
<name>A0A0D8J8U3_9BACT</name>
<organism evidence="1 2">
    <name type="scientific">Draconibacterium sediminis</name>
    <dbReference type="NCBI Taxonomy" id="1544798"/>
    <lineage>
        <taxon>Bacteria</taxon>
        <taxon>Pseudomonadati</taxon>
        <taxon>Bacteroidota</taxon>
        <taxon>Bacteroidia</taxon>
        <taxon>Marinilabiliales</taxon>
        <taxon>Prolixibacteraceae</taxon>
        <taxon>Draconibacterium</taxon>
    </lineage>
</organism>
<evidence type="ECO:0000313" key="2">
    <source>
        <dbReference type="Proteomes" id="UP000032544"/>
    </source>
</evidence>
<reference evidence="1 2" key="1">
    <citation type="submission" date="2014-09" db="EMBL/GenBank/DDBJ databases">
        <title>Draft Genome Sequence of Draconibacterium sp. JN14CK-3.</title>
        <authorList>
            <person name="Dong C."/>
            <person name="Lai Q."/>
            <person name="Shao Z."/>
        </authorList>
    </citation>
    <scope>NUCLEOTIDE SEQUENCE [LARGE SCALE GENOMIC DNA]</scope>
    <source>
        <strain evidence="1 2">JN14CK-3</strain>
    </source>
</reference>
<dbReference type="InterPro" id="IPR008792">
    <property type="entry name" value="PQQD"/>
</dbReference>
<dbReference type="OrthoDB" id="5373226at2"/>
<sequence length="87" mass="10258">MKITEDIKISDNGFVFNSRTGDSFNLNPFALELMKNIEAEKSFDQIKTEVMEKYDIDDLSFEKDFYEFCALLKHHQIVLQDNPLDFK</sequence>
<comment type="caution">
    <text evidence="1">The sequence shown here is derived from an EMBL/GenBank/DDBJ whole genome shotgun (WGS) entry which is preliminary data.</text>
</comment>
<evidence type="ECO:0000313" key="1">
    <source>
        <dbReference type="EMBL" id="KJF42951.1"/>
    </source>
</evidence>
<dbReference type="Proteomes" id="UP000032544">
    <property type="component" value="Unassembled WGS sequence"/>
</dbReference>
<dbReference type="RefSeq" id="WP_045031442.1">
    <property type="nucleotide sequence ID" value="NZ_CAJXKZ010000004.1"/>
</dbReference>
<proteinExistence type="predicted"/>
<dbReference type="Gene3D" id="1.10.10.1150">
    <property type="entry name" value="Coenzyme PQQ synthesis protein D (PqqD)"/>
    <property type="match status" value="1"/>
</dbReference>
<dbReference type="STRING" id="1544798.LH29_16280"/>
<dbReference type="InterPro" id="IPR041881">
    <property type="entry name" value="PqqD_sf"/>
</dbReference>
<dbReference type="AlphaFoldDB" id="A0A0D8J8U3"/>
<dbReference type="Pfam" id="PF05402">
    <property type="entry name" value="PqqD"/>
    <property type="match status" value="1"/>
</dbReference>
<keyword evidence="2" id="KW-1185">Reference proteome</keyword>
<protein>
    <recommendedName>
        <fullName evidence="3">HPr-rel-A system PqqD family protein</fullName>
    </recommendedName>
</protein>
<gene>
    <name evidence="1" type="ORF">LH29_16280</name>
</gene>
<evidence type="ECO:0008006" key="3">
    <source>
        <dbReference type="Google" id="ProtNLM"/>
    </source>
</evidence>
<dbReference type="EMBL" id="JRHC01000004">
    <property type="protein sequence ID" value="KJF42951.1"/>
    <property type="molecule type" value="Genomic_DNA"/>
</dbReference>